<dbReference type="PANTHER" id="PTHR48081">
    <property type="entry name" value="AB HYDROLASE SUPERFAMILY PROTEIN C4A8.06C"/>
    <property type="match status" value="1"/>
</dbReference>
<dbReference type="PANTHER" id="PTHR48081:SF6">
    <property type="entry name" value="PEPTIDASE S9 PROLYL OLIGOPEPTIDASE CATALYTIC DOMAIN-CONTAINING PROTEIN"/>
    <property type="match status" value="1"/>
</dbReference>
<feature type="signal peptide" evidence="2">
    <location>
        <begin position="1"/>
        <end position="27"/>
    </location>
</feature>
<comment type="caution">
    <text evidence="4">The sequence shown here is derived from an EMBL/GenBank/DDBJ whole genome shotgun (WGS) entry which is preliminary data.</text>
</comment>
<evidence type="ECO:0000256" key="1">
    <source>
        <dbReference type="ARBA" id="ARBA00022801"/>
    </source>
</evidence>
<protein>
    <submittedName>
        <fullName evidence="4">Alpha/beta hydrolase</fullName>
    </submittedName>
</protein>
<keyword evidence="2" id="KW-0732">Signal</keyword>
<keyword evidence="5" id="KW-1185">Reference proteome</keyword>
<name>A0ABV6SC04_9SPHN</name>
<reference evidence="4 5" key="1">
    <citation type="submission" date="2024-09" db="EMBL/GenBank/DDBJ databases">
        <authorList>
            <person name="Sun Q."/>
            <person name="Mori K."/>
        </authorList>
    </citation>
    <scope>NUCLEOTIDE SEQUENCE [LARGE SCALE GENOMIC DNA]</scope>
    <source>
        <strain evidence="4 5">CICC 11035S</strain>
    </source>
</reference>
<dbReference type="InterPro" id="IPR049492">
    <property type="entry name" value="BD-FAE-like_dom"/>
</dbReference>
<evidence type="ECO:0000256" key="2">
    <source>
        <dbReference type="SAM" id="SignalP"/>
    </source>
</evidence>
<evidence type="ECO:0000313" key="5">
    <source>
        <dbReference type="Proteomes" id="UP001589858"/>
    </source>
</evidence>
<dbReference type="Pfam" id="PF20434">
    <property type="entry name" value="BD-FAE"/>
    <property type="match status" value="1"/>
</dbReference>
<dbReference type="RefSeq" id="WP_267218573.1">
    <property type="nucleotide sequence ID" value="NZ_JAPCWC010000001.1"/>
</dbReference>
<dbReference type="SUPFAM" id="SSF53474">
    <property type="entry name" value="alpha/beta-Hydrolases"/>
    <property type="match status" value="1"/>
</dbReference>
<evidence type="ECO:0000259" key="3">
    <source>
        <dbReference type="Pfam" id="PF20434"/>
    </source>
</evidence>
<dbReference type="EMBL" id="JBHLTM010000075">
    <property type="protein sequence ID" value="MFC0686771.1"/>
    <property type="molecule type" value="Genomic_DNA"/>
</dbReference>
<accession>A0ABV6SC04</accession>
<evidence type="ECO:0000313" key="4">
    <source>
        <dbReference type="EMBL" id="MFC0686771.1"/>
    </source>
</evidence>
<proteinExistence type="predicted"/>
<organism evidence="4 5">
    <name type="scientific">Novosphingobium clariflavum</name>
    <dbReference type="NCBI Taxonomy" id="2029884"/>
    <lineage>
        <taxon>Bacteria</taxon>
        <taxon>Pseudomonadati</taxon>
        <taxon>Pseudomonadota</taxon>
        <taxon>Alphaproteobacteria</taxon>
        <taxon>Sphingomonadales</taxon>
        <taxon>Sphingomonadaceae</taxon>
        <taxon>Novosphingobium</taxon>
    </lineage>
</organism>
<sequence length="331" mass="35072">MPSDRRLFLTSLGALAAAPLLPARALAQAQAGEGPAFERFPIWPGSPPGLPKGGVREERVLRSNKNNPDDFAWPHVATPMLTVCPATKPTGAAVLMFPGGGYARVAMGTRPSAISRWFAGQGVTAFELLYRLPHDGWAAGPDTPLQDAQRAMRVIRANAAKWRVDPANVATIGFSAGGHLCGSIATRFAAKVYDPLDAADAQDARPLVAGMFFPVVSMMPPLAHGQSRSELLGPNPGEDLSRRYSLQRDVPAATPPILLGHAADDTVVDCGNSLAMFEGCRAAKIPSELYVIEKGGHGAPLFEPDGRAGLWLTRFARFAARHGLRIASDGA</sequence>
<gene>
    <name evidence="4" type="ORF">ACFFF8_19485</name>
</gene>
<dbReference type="GO" id="GO:0016787">
    <property type="term" value="F:hydrolase activity"/>
    <property type="evidence" value="ECO:0007669"/>
    <property type="project" value="UniProtKB-KW"/>
</dbReference>
<dbReference type="PROSITE" id="PS51318">
    <property type="entry name" value="TAT"/>
    <property type="match status" value="1"/>
</dbReference>
<feature type="chain" id="PRO_5046948785" evidence="2">
    <location>
        <begin position="28"/>
        <end position="331"/>
    </location>
</feature>
<feature type="domain" description="BD-FAE-like" evidence="3">
    <location>
        <begin position="93"/>
        <end position="276"/>
    </location>
</feature>
<dbReference type="Gene3D" id="3.40.50.1820">
    <property type="entry name" value="alpha/beta hydrolase"/>
    <property type="match status" value="1"/>
</dbReference>
<dbReference type="Proteomes" id="UP001589858">
    <property type="component" value="Unassembled WGS sequence"/>
</dbReference>
<dbReference type="InterPro" id="IPR029058">
    <property type="entry name" value="AB_hydrolase_fold"/>
</dbReference>
<dbReference type="InterPro" id="IPR006311">
    <property type="entry name" value="TAT_signal"/>
</dbReference>
<keyword evidence="1 4" id="KW-0378">Hydrolase</keyword>
<dbReference type="InterPro" id="IPR050300">
    <property type="entry name" value="GDXG_lipolytic_enzyme"/>
</dbReference>